<protein>
    <submittedName>
        <fullName evidence="2">Uncharacterized protein</fullName>
    </submittedName>
</protein>
<gene>
    <name evidence="2" type="ORF">KC19_8G162500</name>
</gene>
<feature type="region of interest" description="Disordered" evidence="1">
    <location>
        <begin position="1"/>
        <end position="35"/>
    </location>
</feature>
<proteinExistence type="predicted"/>
<accession>A0A8T0GZ36</accession>
<name>A0A8T0GZ36_CERPU</name>
<evidence type="ECO:0000256" key="1">
    <source>
        <dbReference type="SAM" id="MobiDB-lite"/>
    </source>
</evidence>
<organism evidence="2 3">
    <name type="scientific">Ceratodon purpureus</name>
    <name type="common">Fire moss</name>
    <name type="synonym">Dicranum purpureum</name>
    <dbReference type="NCBI Taxonomy" id="3225"/>
    <lineage>
        <taxon>Eukaryota</taxon>
        <taxon>Viridiplantae</taxon>
        <taxon>Streptophyta</taxon>
        <taxon>Embryophyta</taxon>
        <taxon>Bryophyta</taxon>
        <taxon>Bryophytina</taxon>
        <taxon>Bryopsida</taxon>
        <taxon>Dicranidae</taxon>
        <taxon>Pseudoditrichales</taxon>
        <taxon>Ditrichaceae</taxon>
        <taxon>Ceratodon</taxon>
    </lineage>
</organism>
<reference evidence="2" key="1">
    <citation type="submission" date="2020-06" db="EMBL/GenBank/DDBJ databases">
        <title>WGS assembly of Ceratodon purpureus strain R40.</title>
        <authorList>
            <person name="Carey S.B."/>
            <person name="Jenkins J."/>
            <person name="Shu S."/>
            <person name="Lovell J.T."/>
            <person name="Sreedasyam A."/>
            <person name="Maumus F."/>
            <person name="Tiley G.P."/>
            <person name="Fernandez-Pozo N."/>
            <person name="Barry K."/>
            <person name="Chen C."/>
            <person name="Wang M."/>
            <person name="Lipzen A."/>
            <person name="Daum C."/>
            <person name="Saski C.A."/>
            <person name="Payton A.C."/>
            <person name="Mcbreen J.C."/>
            <person name="Conrad R.E."/>
            <person name="Kollar L.M."/>
            <person name="Olsson S."/>
            <person name="Huttunen S."/>
            <person name="Landis J.B."/>
            <person name="Wickett N.J."/>
            <person name="Johnson M.G."/>
            <person name="Rensing S.A."/>
            <person name="Grimwood J."/>
            <person name="Schmutz J."/>
            <person name="Mcdaniel S.F."/>
        </authorList>
    </citation>
    <scope>NUCLEOTIDE SEQUENCE</scope>
    <source>
        <strain evidence="2">R40</strain>
    </source>
</reference>
<dbReference type="EMBL" id="CM026429">
    <property type="protein sequence ID" value="KAG0565081.1"/>
    <property type="molecule type" value="Genomic_DNA"/>
</dbReference>
<comment type="caution">
    <text evidence="2">The sequence shown here is derived from an EMBL/GenBank/DDBJ whole genome shotgun (WGS) entry which is preliminary data.</text>
</comment>
<dbReference type="Proteomes" id="UP000822688">
    <property type="component" value="Chromosome 8"/>
</dbReference>
<evidence type="ECO:0000313" key="2">
    <source>
        <dbReference type="EMBL" id="KAG0565081.1"/>
    </source>
</evidence>
<sequence length="101" mass="11437">MILTKLKLTTIPSSSSSSHRHHPAHESATSTNSGCQIGELLSQSTDERAPAGSIQSTPILFIFRHTFLREHTFRCGCFGSKVFWRKFRKNKVFRSEVWGLT</sequence>
<dbReference type="AlphaFoldDB" id="A0A8T0GZ36"/>
<keyword evidence="3" id="KW-1185">Reference proteome</keyword>
<evidence type="ECO:0000313" key="3">
    <source>
        <dbReference type="Proteomes" id="UP000822688"/>
    </source>
</evidence>